<accession>A0ABW4XDJ6</accession>
<dbReference type="Gene3D" id="3.40.50.10400">
    <property type="entry name" value="Hypothetical protein PA1492"/>
    <property type="match status" value="1"/>
</dbReference>
<gene>
    <name evidence="1" type="ORF">ACFSHS_14895</name>
</gene>
<sequence length="130" mass="13759">MTEPLMILVAGPYRSGTGDDPDRIAANHRVIQEACLRLFRAGHLAVNGEDLALPLARLAGSTRVGDAAFDEVFHPLGRRLVARCDGVLRLPGESAGSDEMVAIARARGAAVWTSIDDVPAAPRPCPPPAR</sequence>
<organism evidence="1 2">
    <name type="scientific">Blastococcus deserti</name>
    <dbReference type="NCBI Taxonomy" id="2259033"/>
    <lineage>
        <taxon>Bacteria</taxon>
        <taxon>Bacillati</taxon>
        <taxon>Actinomycetota</taxon>
        <taxon>Actinomycetes</taxon>
        <taxon>Geodermatophilales</taxon>
        <taxon>Geodermatophilaceae</taxon>
        <taxon>Blastococcus</taxon>
    </lineage>
</organism>
<reference evidence="2" key="1">
    <citation type="journal article" date="2019" name="Int. J. Syst. Evol. Microbiol.">
        <title>The Global Catalogue of Microorganisms (GCM) 10K type strain sequencing project: providing services to taxonomists for standard genome sequencing and annotation.</title>
        <authorList>
            <consortium name="The Broad Institute Genomics Platform"/>
            <consortium name="The Broad Institute Genome Sequencing Center for Infectious Disease"/>
            <person name="Wu L."/>
            <person name="Ma J."/>
        </authorList>
    </citation>
    <scope>NUCLEOTIDE SEQUENCE [LARGE SCALE GENOMIC DNA]</scope>
    <source>
        <strain evidence="2">JCM 3338</strain>
    </source>
</reference>
<protein>
    <submittedName>
        <fullName evidence="1">DUF4406 domain-containing protein</fullName>
    </submittedName>
</protein>
<comment type="caution">
    <text evidence="1">The sequence shown here is derived from an EMBL/GenBank/DDBJ whole genome shotgun (WGS) entry which is preliminary data.</text>
</comment>
<name>A0ABW4XDJ6_9ACTN</name>
<evidence type="ECO:0000313" key="2">
    <source>
        <dbReference type="Proteomes" id="UP001597402"/>
    </source>
</evidence>
<dbReference type="EMBL" id="JBHUHP010000015">
    <property type="protein sequence ID" value="MFD2092861.1"/>
    <property type="molecule type" value="Genomic_DNA"/>
</dbReference>
<dbReference type="Proteomes" id="UP001597402">
    <property type="component" value="Unassembled WGS sequence"/>
</dbReference>
<evidence type="ECO:0000313" key="1">
    <source>
        <dbReference type="EMBL" id="MFD2092861.1"/>
    </source>
</evidence>
<keyword evidence="2" id="KW-1185">Reference proteome</keyword>
<dbReference type="RefSeq" id="WP_376877586.1">
    <property type="nucleotide sequence ID" value="NZ_JBHUHP010000015.1"/>
</dbReference>
<proteinExistence type="predicted"/>